<dbReference type="SUPFAM" id="SSF53383">
    <property type="entry name" value="PLP-dependent transferases"/>
    <property type="match status" value="1"/>
</dbReference>
<dbReference type="InterPro" id="IPR004839">
    <property type="entry name" value="Aminotransferase_I/II_large"/>
</dbReference>
<dbReference type="SUPFAM" id="SSF53448">
    <property type="entry name" value="Nucleotide-diphospho-sugar transferases"/>
    <property type="match status" value="1"/>
</dbReference>
<reference evidence="4" key="1">
    <citation type="journal article" date="2014" name="Front. Microbiol.">
        <title>High frequency of phylogenetically diverse reductive dehalogenase-homologous genes in deep subseafloor sedimentary metagenomes.</title>
        <authorList>
            <person name="Kawai M."/>
            <person name="Futagami T."/>
            <person name="Toyoda A."/>
            <person name="Takaki Y."/>
            <person name="Nishi S."/>
            <person name="Hori S."/>
            <person name="Arai W."/>
            <person name="Tsubouchi T."/>
            <person name="Morono Y."/>
            <person name="Uchiyama I."/>
            <person name="Ito T."/>
            <person name="Fujiyama A."/>
            <person name="Inagaki F."/>
            <person name="Takami H."/>
        </authorList>
    </citation>
    <scope>NUCLEOTIDE SEQUENCE</scope>
    <source>
        <strain evidence="4">Expedition CK06-06</strain>
    </source>
</reference>
<dbReference type="Gene3D" id="3.40.640.10">
    <property type="entry name" value="Type I PLP-dependent aspartate aminotransferase-like (Major domain)"/>
    <property type="match status" value="1"/>
</dbReference>
<organism evidence="4">
    <name type="scientific">marine sediment metagenome</name>
    <dbReference type="NCBI Taxonomy" id="412755"/>
    <lineage>
        <taxon>unclassified sequences</taxon>
        <taxon>metagenomes</taxon>
        <taxon>ecological metagenomes</taxon>
    </lineage>
</organism>
<dbReference type="InterPro" id="IPR050065">
    <property type="entry name" value="GlmU-like"/>
</dbReference>
<feature type="non-terminal residue" evidence="4">
    <location>
        <position position="1"/>
    </location>
</feature>
<dbReference type="AlphaFoldDB" id="X0RLV9"/>
<dbReference type="Pfam" id="PF00155">
    <property type="entry name" value="Aminotran_1_2"/>
    <property type="match status" value="1"/>
</dbReference>
<feature type="domain" description="Aminotransferase class I/classII large" evidence="3">
    <location>
        <begin position="288"/>
        <end position="405"/>
    </location>
</feature>
<evidence type="ECO:0000256" key="1">
    <source>
        <dbReference type="ARBA" id="ARBA00022679"/>
    </source>
</evidence>
<comment type="caution">
    <text evidence="4">The sequence shown here is derived from an EMBL/GenBank/DDBJ whole genome shotgun (WGS) entry which is preliminary data.</text>
</comment>
<dbReference type="InterPro" id="IPR015421">
    <property type="entry name" value="PyrdxlP-dep_Trfase_major"/>
</dbReference>
<dbReference type="PANTHER" id="PTHR43584">
    <property type="entry name" value="NUCLEOTIDYL TRANSFERASE"/>
    <property type="match status" value="1"/>
</dbReference>
<dbReference type="GO" id="GO:0030170">
    <property type="term" value="F:pyridoxal phosphate binding"/>
    <property type="evidence" value="ECO:0007669"/>
    <property type="project" value="InterPro"/>
</dbReference>
<dbReference type="GO" id="GO:0016779">
    <property type="term" value="F:nucleotidyltransferase activity"/>
    <property type="evidence" value="ECO:0007669"/>
    <property type="project" value="UniProtKB-KW"/>
</dbReference>
<protein>
    <recommendedName>
        <fullName evidence="3">Aminotransferase class I/classII large domain-containing protein</fullName>
    </recommendedName>
</protein>
<evidence type="ECO:0000259" key="3">
    <source>
        <dbReference type="Pfam" id="PF00155"/>
    </source>
</evidence>
<dbReference type="Gene3D" id="3.90.550.10">
    <property type="entry name" value="Spore Coat Polysaccharide Biosynthesis Protein SpsA, Chain A"/>
    <property type="match status" value="1"/>
</dbReference>
<dbReference type="InterPro" id="IPR015424">
    <property type="entry name" value="PyrdxlP-dep_Trfase"/>
</dbReference>
<accession>X0RLV9</accession>
<dbReference type="InterPro" id="IPR029044">
    <property type="entry name" value="Nucleotide-diphossugar_trans"/>
</dbReference>
<keyword evidence="1" id="KW-0808">Transferase</keyword>
<gene>
    <name evidence="4" type="ORF">S01H1_12693</name>
</gene>
<dbReference type="EMBL" id="BARS01006527">
    <property type="protein sequence ID" value="GAF69819.1"/>
    <property type="molecule type" value="Genomic_DNA"/>
</dbReference>
<evidence type="ECO:0000313" key="4">
    <source>
        <dbReference type="EMBL" id="GAF69819.1"/>
    </source>
</evidence>
<name>X0RLV9_9ZZZZ</name>
<feature type="non-terminal residue" evidence="4">
    <location>
        <position position="414"/>
    </location>
</feature>
<proteinExistence type="predicted"/>
<keyword evidence="2" id="KW-0548">Nucleotidyltransferase</keyword>
<evidence type="ECO:0000256" key="2">
    <source>
        <dbReference type="ARBA" id="ARBA00022695"/>
    </source>
</evidence>
<dbReference type="PANTHER" id="PTHR43584:SF5">
    <property type="entry name" value="PROTEIN LICC"/>
    <property type="match status" value="1"/>
</dbReference>
<sequence length="414" mass="48771">TPFIINELEALSEHKEIEEVIVVVGYKKKLIKEKVGHKYNGMKITYVENDEWNKTNNIYSFWMARENIKEDFILLEGDLFFEHRLLNSLFGNRGKDIVLLSKYKPYMSGTVVEINEKNKAIKRLIPASDQDINFDYSDKYKTINVYSFTYEFFKTHLEPNFNLYATTHRQSYWELILGILIYMNTLNIHSYVVDDSIKWYEVDDENDLDAASYMFADEKEKIKQISNLGGGYWRYDFLDFCFLFNLYFPPKHFYSKLSYELPQLINNYSSTQSKISRLLSRWYYDDGFNEDNIIVGNGASEFIRILNRHLIKRITIPVPTFNEYEDLDKKRINYYVLDEKDGFSLDADKFIKSVKDSNSSFALIINPNNPTSTLTEKREIVEIIGKLGHLEGIIVDESFIDFSGDREKYSVQPL</sequence>